<evidence type="ECO:0000313" key="1">
    <source>
        <dbReference type="EMBL" id="TCP64982.1"/>
    </source>
</evidence>
<reference evidence="1 2" key="1">
    <citation type="submission" date="2019-03" db="EMBL/GenBank/DDBJ databases">
        <title>Genomic Encyclopedia of Type Strains, Phase IV (KMG-IV): sequencing the most valuable type-strain genomes for metagenomic binning, comparative biology and taxonomic classification.</title>
        <authorList>
            <person name="Goeker M."/>
        </authorList>
    </citation>
    <scope>NUCLEOTIDE SEQUENCE [LARGE SCALE GENOMIC DNA]</scope>
    <source>
        <strain evidence="1 2">DSM 11170</strain>
    </source>
</reference>
<dbReference type="EMBL" id="SLXT01000007">
    <property type="protein sequence ID" value="TCP64982.1"/>
    <property type="molecule type" value="Genomic_DNA"/>
</dbReference>
<evidence type="ECO:0000313" key="2">
    <source>
        <dbReference type="Proteomes" id="UP000294813"/>
    </source>
</evidence>
<dbReference type="Proteomes" id="UP000294813">
    <property type="component" value="Unassembled WGS sequence"/>
</dbReference>
<keyword evidence="2" id="KW-1185">Reference proteome</keyword>
<gene>
    <name evidence="1" type="ORF">EDD73_10752</name>
</gene>
<name>A0A4R2RLZ9_9FIRM</name>
<organism evidence="1 2">
    <name type="scientific">Heliophilum fasciatum</name>
    <dbReference type="NCBI Taxonomy" id="35700"/>
    <lineage>
        <taxon>Bacteria</taxon>
        <taxon>Bacillati</taxon>
        <taxon>Bacillota</taxon>
        <taxon>Clostridia</taxon>
        <taxon>Eubacteriales</taxon>
        <taxon>Heliobacteriaceae</taxon>
        <taxon>Heliophilum</taxon>
    </lineage>
</organism>
<accession>A0A4R2RLZ9</accession>
<proteinExistence type="predicted"/>
<comment type="caution">
    <text evidence="1">The sequence shown here is derived from an EMBL/GenBank/DDBJ whole genome shotgun (WGS) entry which is preliminary data.</text>
</comment>
<dbReference type="AlphaFoldDB" id="A0A4R2RLZ9"/>
<protein>
    <submittedName>
        <fullName evidence="1">Uncharacterized protein</fullName>
    </submittedName>
</protein>
<sequence>MCNRCKRRRSTRVIRVTLRPGERLRLLVRATDD</sequence>